<comment type="caution">
    <text evidence="1">The sequence shown here is derived from an EMBL/GenBank/DDBJ whole genome shotgun (WGS) entry which is preliminary data.</text>
</comment>
<proteinExistence type="predicted"/>
<protein>
    <submittedName>
        <fullName evidence="1">Uncharacterized protein</fullName>
    </submittedName>
</protein>
<accession>A0A6L2K5U6</accession>
<name>A0A6L2K5U6_TANCI</name>
<gene>
    <name evidence="1" type="ORF">Tci_016746</name>
    <name evidence="2" type="ORF">Tci_016747</name>
</gene>
<organism evidence="1">
    <name type="scientific">Tanacetum cinerariifolium</name>
    <name type="common">Dalmatian daisy</name>
    <name type="synonym">Chrysanthemum cinerariifolium</name>
    <dbReference type="NCBI Taxonomy" id="118510"/>
    <lineage>
        <taxon>Eukaryota</taxon>
        <taxon>Viridiplantae</taxon>
        <taxon>Streptophyta</taxon>
        <taxon>Embryophyta</taxon>
        <taxon>Tracheophyta</taxon>
        <taxon>Spermatophyta</taxon>
        <taxon>Magnoliopsida</taxon>
        <taxon>eudicotyledons</taxon>
        <taxon>Gunneridae</taxon>
        <taxon>Pentapetalae</taxon>
        <taxon>asterids</taxon>
        <taxon>campanulids</taxon>
        <taxon>Asterales</taxon>
        <taxon>Asteraceae</taxon>
        <taxon>Asteroideae</taxon>
        <taxon>Anthemideae</taxon>
        <taxon>Anthemidinae</taxon>
        <taxon>Tanacetum</taxon>
    </lineage>
</organism>
<reference evidence="1" key="1">
    <citation type="journal article" date="2019" name="Sci. Rep.">
        <title>Draft genome of Tanacetum cinerariifolium, the natural source of mosquito coil.</title>
        <authorList>
            <person name="Yamashiro T."/>
            <person name="Shiraishi A."/>
            <person name="Satake H."/>
            <person name="Nakayama K."/>
        </authorList>
    </citation>
    <scope>NUCLEOTIDE SEQUENCE</scope>
</reference>
<sequence length="272" mass="31809">MGDTIAQTWSENVSKFPNDPLLVGVNTPRSGEDSLKLTELMELSTNLQQRVFYLDTTKTSQAQEIISLKKKSRIYADEESLGKEDASKHGRISDIDVNQDIYLVIVHRDELTIDATPLFVKTLIVDYKIYKEGKKNYFQIYRAGGNSQMYLTFSKFLKNFSREDLEVLWRLVNDRFVKTKPVDDMESFLMHTLKTMSEHHVKDNVWKSQQGLTKVKSWKLFDSCGVHCVTMQNILYYLLVEKMYPLTNHILHQMFNNVKLQVDDKLKWLMSF</sequence>
<dbReference type="AlphaFoldDB" id="A0A6L2K5U6"/>
<evidence type="ECO:0000313" key="1">
    <source>
        <dbReference type="EMBL" id="GEU44768.1"/>
    </source>
</evidence>
<dbReference type="EMBL" id="BKCJ010001891">
    <property type="protein sequence ID" value="GEU44768.1"/>
    <property type="molecule type" value="Genomic_DNA"/>
</dbReference>
<evidence type="ECO:0000313" key="2">
    <source>
        <dbReference type="EMBL" id="GEU44769.1"/>
    </source>
</evidence>
<dbReference type="EMBL" id="BKCJ010001891">
    <property type="protein sequence ID" value="GEU44769.1"/>
    <property type="molecule type" value="Genomic_DNA"/>
</dbReference>